<dbReference type="PANTHER" id="PTHR45753">
    <property type="entry name" value="ORNITHINE CARBAMOYLTRANSFERASE, MITOCHONDRIAL"/>
    <property type="match status" value="1"/>
</dbReference>
<dbReference type="GO" id="GO:0042450">
    <property type="term" value="P:L-arginine biosynthetic process via ornithine"/>
    <property type="evidence" value="ECO:0007669"/>
    <property type="project" value="TreeGrafter"/>
</dbReference>
<evidence type="ECO:0000256" key="1">
    <source>
        <dbReference type="ARBA" id="ARBA00007805"/>
    </source>
</evidence>
<dbReference type="GO" id="GO:0004585">
    <property type="term" value="F:ornithine carbamoyltransferase activity"/>
    <property type="evidence" value="ECO:0007669"/>
    <property type="project" value="UniProtKB-EC"/>
</dbReference>
<comment type="caution">
    <text evidence="5">The sequence shown here is derived from an EMBL/GenBank/DDBJ whole genome shotgun (WGS) entry which is preliminary data.</text>
</comment>
<dbReference type="AlphaFoldDB" id="A0AAD6W4S7"/>
<evidence type="ECO:0000256" key="2">
    <source>
        <dbReference type="ARBA" id="ARBA00013007"/>
    </source>
</evidence>
<gene>
    <name evidence="5" type="ORF">NC653_014735</name>
</gene>
<dbReference type="InterPro" id="IPR036901">
    <property type="entry name" value="Asp/Orn_carbamoylTrfase_sf"/>
</dbReference>
<dbReference type="Gene3D" id="3.40.50.1370">
    <property type="entry name" value="Aspartate/ornithine carbamoyltransferase"/>
    <property type="match status" value="1"/>
</dbReference>
<organism evidence="5 6">
    <name type="scientific">Populus alba x Populus x berolinensis</name>
    <dbReference type="NCBI Taxonomy" id="444605"/>
    <lineage>
        <taxon>Eukaryota</taxon>
        <taxon>Viridiplantae</taxon>
        <taxon>Streptophyta</taxon>
        <taxon>Embryophyta</taxon>
        <taxon>Tracheophyta</taxon>
        <taxon>Spermatophyta</taxon>
        <taxon>Magnoliopsida</taxon>
        <taxon>eudicotyledons</taxon>
        <taxon>Gunneridae</taxon>
        <taxon>Pentapetalae</taxon>
        <taxon>rosids</taxon>
        <taxon>fabids</taxon>
        <taxon>Malpighiales</taxon>
        <taxon>Salicaceae</taxon>
        <taxon>Saliceae</taxon>
        <taxon>Populus</taxon>
    </lineage>
</organism>
<evidence type="ECO:0000313" key="6">
    <source>
        <dbReference type="Proteomes" id="UP001164929"/>
    </source>
</evidence>
<keyword evidence="6" id="KW-1185">Reference proteome</keyword>
<dbReference type="InterPro" id="IPR006132">
    <property type="entry name" value="Asp/Orn_carbamoyltranf_P-bd"/>
</dbReference>
<proteinExistence type="inferred from homology"/>
<dbReference type="EMBL" id="JAQIZT010000005">
    <property type="protein sequence ID" value="KAJ6998656.1"/>
    <property type="molecule type" value="Genomic_DNA"/>
</dbReference>
<dbReference type="Proteomes" id="UP001164929">
    <property type="component" value="Chromosome 5"/>
</dbReference>
<dbReference type="PANTHER" id="PTHR45753:SF3">
    <property type="entry name" value="ORNITHINE TRANSCARBAMYLASE, MITOCHONDRIAL"/>
    <property type="match status" value="1"/>
</dbReference>
<evidence type="ECO:0000259" key="4">
    <source>
        <dbReference type="Pfam" id="PF02729"/>
    </source>
</evidence>
<feature type="domain" description="Aspartate/ornithine carbamoyltransferase carbamoyl-P binding" evidence="4">
    <location>
        <begin position="9"/>
        <end position="43"/>
    </location>
</feature>
<comment type="similarity">
    <text evidence="1">Belongs to the aspartate/ornithine carbamoyltransferase superfamily. OTCase family.</text>
</comment>
<evidence type="ECO:0000313" key="5">
    <source>
        <dbReference type="EMBL" id="KAJ6998656.1"/>
    </source>
</evidence>
<dbReference type="Pfam" id="PF02729">
    <property type="entry name" value="OTCace_N"/>
    <property type="match status" value="1"/>
</dbReference>
<dbReference type="GO" id="GO:0019240">
    <property type="term" value="P:citrulline biosynthetic process"/>
    <property type="evidence" value="ECO:0007669"/>
    <property type="project" value="TreeGrafter"/>
</dbReference>
<keyword evidence="3" id="KW-0808">Transferase</keyword>
<protein>
    <recommendedName>
        <fullName evidence="2">ornithine carbamoyltransferase</fullName>
        <ecNumber evidence="2">2.1.3.3</ecNumber>
    </recommendedName>
</protein>
<sequence length="58" mass="6381">MQLLVLFQDILDLAKHATVPVINGLTDYNHPCQIIADALTMIEHVGRLEGTKVSSSCF</sequence>
<dbReference type="SUPFAM" id="SSF53671">
    <property type="entry name" value="Aspartate/ornithine carbamoyltransferase"/>
    <property type="match status" value="1"/>
</dbReference>
<evidence type="ECO:0000256" key="3">
    <source>
        <dbReference type="ARBA" id="ARBA00022679"/>
    </source>
</evidence>
<reference evidence="5" key="1">
    <citation type="journal article" date="2023" name="Mol. Ecol. Resour.">
        <title>Chromosome-level genome assembly of a triploid poplar Populus alba 'Berolinensis'.</title>
        <authorList>
            <person name="Chen S."/>
            <person name="Yu Y."/>
            <person name="Wang X."/>
            <person name="Wang S."/>
            <person name="Zhang T."/>
            <person name="Zhou Y."/>
            <person name="He R."/>
            <person name="Meng N."/>
            <person name="Wang Y."/>
            <person name="Liu W."/>
            <person name="Liu Z."/>
            <person name="Liu J."/>
            <person name="Guo Q."/>
            <person name="Huang H."/>
            <person name="Sederoff R.R."/>
            <person name="Wang G."/>
            <person name="Qu G."/>
            <person name="Chen S."/>
        </authorList>
    </citation>
    <scope>NUCLEOTIDE SEQUENCE</scope>
    <source>
        <strain evidence="5">SC-2020</strain>
    </source>
</reference>
<name>A0AAD6W4S7_9ROSI</name>
<accession>A0AAD6W4S7</accession>
<dbReference type="GO" id="GO:0016597">
    <property type="term" value="F:amino acid binding"/>
    <property type="evidence" value="ECO:0007669"/>
    <property type="project" value="InterPro"/>
</dbReference>
<dbReference type="EC" id="2.1.3.3" evidence="2"/>